<organism evidence="2">
    <name type="scientific">marine sediment metagenome</name>
    <dbReference type="NCBI Taxonomy" id="412755"/>
    <lineage>
        <taxon>unclassified sequences</taxon>
        <taxon>metagenomes</taxon>
        <taxon>ecological metagenomes</taxon>
    </lineage>
</organism>
<gene>
    <name evidence="2" type="ORF">S01H4_60972</name>
</gene>
<name>X1CHR8_9ZZZZ</name>
<dbReference type="EMBL" id="BART01036061">
    <property type="protein sequence ID" value="GAH07187.1"/>
    <property type="molecule type" value="Genomic_DNA"/>
</dbReference>
<evidence type="ECO:0000313" key="2">
    <source>
        <dbReference type="EMBL" id="GAH07187.1"/>
    </source>
</evidence>
<feature type="non-terminal residue" evidence="2">
    <location>
        <position position="1"/>
    </location>
</feature>
<dbReference type="InterPro" id="IPR003615">
    <property type="entry name" value="HNH_nuc"/>
</dbReference>
<comment type="caution">
    <text evidence="2">The sequence shown here is derived from an EMBL/GenBank/DDBJ whole genome shotgun (WGS) entry which is preliminary data.</text>
</comment>
<protein>
    <recommendedName>
        <fullName evidence="1">HNH nuclease domain-containing protein</fullName>
    </recommendedName>
</protein>
<reference evidence="2" key="1">
    <citation type="journal article" date="2014" name="Front. Microbiol.">
        <title>High frequency of phylogenetically diverse reductive dehalogenase-homologous genes in deep subseafloor sedimentary metagenomes.</title>
        <authorList>
            <person name="Kawai M."/>
            <person name="Futagami T."/>
            <person name="Toyoda A."/>
            <person name="Takaki Y."/>
            <person name="Nishi S."/>
            <person name="Hori S."/>
            <person name="Arai W."/>
            <person name="Tsubouchi T."/>
            <person name="Morono Y."/>
            <person name="Uchiyama I."/>
            <person name="Ito T."/>
            <person name="Fujiyama A."/>
            <person name="Inagaki F."/>
            <person name="Takami H."/>
        </authorList>
    </citation>
    <scope>NUCLEOTIDE SEQUENCE</scope>
    <source>
        <strain evidence="2">Expedition CK06-06</strain>
    </source>
</reference>
<feature type="domain" description="HNH nuclease" evidence="1">
    <location>
        <begin position="101"/>
        <end position="152"/>
    </location>
</feature>
<dbReference type="Gene3D" id="3.40.50.300">
    <property type="entry name" value="P-loop containing nucleotide triphosphate hydrolases"/>
    <property type="match status" value="1"/>
</dbReference>
<evidence type="ECO:0000259" key="1">
    <source>
        <dbReference type="Pfam" id="PF13391"/>
    </source>
</evidence>
<dbReference type="InterPro" id="IPR027417">
    <property type="entry name" value="P-loop_NTPase"/>
</dbReference>
<dbReference type="Pfam" id="PF13391">
    <property type="entry name" value="HNH_2"/>
    <property type="match status" value="1"/>
</dbReference>
<dbReference type="AlphaFoldDB" id="X1CHR8"/>
<proteinExistence type="predicted"/>
<accession>X1CHR8</accession>
<sequence length="175" mass="19981">ASHKHNLISNPYMLKLPENALRICHLVLRYDHSSKNLIFDRKLKEGSGESIYGLEVAMSLSIDNDFIRKAGEIRKNIIDKGEQFLNTKKSRYNKNVYMDSCSVCGKKPNFLKSLETHHITEQNKADSNGYINHSHKDSAFNLITLCNDCHKNLHSNGLKIVTQETIKGNQIKIIK</sequence>